<dbReference type="PANTHER" id="PTHR30269:SF37">
    <property type="entry name" value="MEMBRANE TRANSPORTER PROTEIN"/>
    <property type="match status" value="1"/>
</dbReference>
<dbReference type="Pfam" id="PF01925">
    <property type="entry name" value="TauE"/>
    <property type="match status" value="1"/>
</dbReference>
<feature type="transmembrane region" description="Helical" evidence="8">
    <location>
        <begin position="197"/>
        <end position="215"/>
    </location>
</feature>
<keyword evidence="10" id="KW-1185">Reference proteome</keyword>
<evidence type="ECO:0000256" key="6">
    <source>
        <dbReference type="ARBA" id="ARBA00022989"/>
    </source>
</evidence>
<evidence type="ECO:0000256" key="8">
    <source>
        <dbReference type="RuleBase" id="RU363041"/>
    </source>
</evidence>
<proteinExistence type="inferred from homology"/>
<name>A0A833M8M4_9FIRM</name>
<gene>
    <name evidence="9" type="ORF">F8153_13960</name>
</gene>
<feature type="transmembrane region" description="Helical" evidence="8">
    <location>
        <begin position="99"/>
        <end position="117"/>
    </location>
</feature>
<keyword evidence="4 8" id="KW-1003">Cell membrane</keyword>
<protein>
    <recommendedName>
        <fullName evidence="8">Probable membrane transporter protein</fullName>
    </recommendedName>
</protein>
<dbReference type="GO" id="GO:0005886">
    <property type="term" value="C:plasma membrane"/>
    <property type="evidence" value="ECO:0007669"/>
    <property type="project" value="UniProtKB-SubCell"/>
</dbReference>
<comment type="similarity">
    <text evidence="2 8">Belongs to the 4-toluene sulfonate uptake permease (TSUP) (TC 2.A.102) family.</text>
</comment>
<evidence type="ECO:0000256" key="7">
    <source>
        <dbReference type="ARBA" id="ARBA00023136"/>
    </source>
</evidence>
<dbReference type="OrthoDB" id="7843147at2"/>
<evidence type="ECO:0000256" key="3">
    <source>
        <dbReference type="ARBA" id="ARBA00022448"/>
    </source>
</evidence>
<keyword evidence="5 8" id="KW-0812">Transmembrane</keyword>
<evidence type="ECO:0000256" key="5">
    <source>
        <dbReference type="ARBA" id="ARBA00022692"/>
    </source>
</evidence>
<reference evidence="9 10" key="1">
    <citation type="submission" date="2019-10" db="EMBL/GenBank/DDBJ databases">
        <title>Alkaliphilus serpentinus sp. nov. and Alkaliphilus pronyensis sp. nov., two novel anaerobic alkaliphilic species isolated from the serpentinized-hosted hydrothermal field of the Prony Bay (New Caledonia).</title>
        <authorList>
            <person name="Postec A."/>
        </authorList>
    </citation>
    <scope>NUCLEOTIDE SEQUENCE [LARGE SCALE GENOMIC DNA]</scope>
    <source>
        <strain evidence="9 10">LacT</strain>
    </source>
</reference>
<evidence type="ECO:0000256" key="2">
    <source>
        <dbReference type="ARBA" id="ARBA00009142"/>
    </source>
</evidence>
<keyword evidence="7 8" id="KW-0472">Membrane</keyword>
<dbReference type="InterPro" id="IPR002781">
    <property type="entry name" value="TM_pro_TauE-like"/>
</dbReference>
<dbReference type="RefSeq" id="WP_151866970.1">
    <property type="nucleotide sequence ID" value="NZ_WBZB01000052.1"/>
</dbReference>
<dbReference type="EMBL" id="WBZB01000052">
    <property type="protein sequence ID" value="KAB3526359.1"/>
    <property type="molecule type" value="Genomic_DNA"/>
</dbReference>
<comment type="caution">
    <text evidence="9">The sequence shown here is derived from an EMBL/GenBank/DDBJ whole genome shotgun (WGS) entry which is preliminary data.</text>
</comment>
<evidence type="ECO:0000256" key="1">
    <source>
        <dbReference type="ARBA" id="ARBA00004651"/>
    </source>
</evidence>
<dbReference type="Proteomes" id="UP000465601">
    <property type="component" value="Unassembled WGS sequence"/>
</dbReference>
<dbReference type="AlphaFoldDB" id="A0A833M8M4"/>
<feature type="transmembrane region" description="Helical" evidence="8">
    <location>
        <begin position="39"/>
        <end position="62"/>
    </location>
</feature>
<feature type="transmembrane region" description="Helical" evidence="8">
    <location>
        <begin position="172"/>
        <end position="191"/>
    </location>
</feature>
<dbReference type="PANTHER" id="PTHR30269">
    <property type="entry name" value="TRANSMEMBRANE PROTEIN YFCA"/>
    <property type="match status" value="1"/>
</dbReference>
<organism evidence="9 10">
    <name type="scientific">Alkaliphilus serpentinus</name>
    <dbReference type="NCBI Taxonomy" id="1482731"/>
    <lineage>
        <taxon>Bacteria</taxon>
        <taxon>Bacillati</taxon>
        <taxon>Bacillota</taxon>
        <taxon>Clostridia</taxon>
        <taxon>Peptostreptococcales</taxon>
        <taxon>Natronincolaceae</taxon>
        <taxon>Alkaliphilus</taxon>
    </lineage>
</organism>
<evidence type="ECO:0000313" key="9">
    <source>
        <dbReference type="EMBL" id="KAB3526359.1"/>
    </source>
</evidence>
<dbReference type="InterPro" id="IPR052017">
    <property type="entry name" value="TSUP"/>
</dbReference>
<comment type="subcellular location">
    <subcellularLocation>
        <location evidence="1 8">Cell membrane</location>
        <topology evidence="1 8">Multi-pass membrane protein</topology>
    </subcellularLocation>
</comment>
<evidence type="ECO:0000313" key="10">
    <source>
        <dbReference type="Proteomes" id="UP000465601"/>
    </source>
</evidence>
<sequence length="244" mass="26510">MDNFLLQIILALLIIFTASTIQGITSFGFSLVALPLLGMLLPLKVVVPVLILFSLLLNCTILYHIRKSINLKQILILTIAGIISTPFGAYILMAAEESTLKIVIGVIIVISALLNLYGFRVKVKNEKVAFFPVGIMSGLLNGSVSLGGPPVVLFLSNQDVDKQRFRANLTTYFLILNVVTIPTYFFSGLITSEVLRYSSYLLPGLIIGTFTGITLGNRVNESLFKKLTLTLILAMGILSIASGL</sequence>
<accession>A0A833M8M4</accession>
<keyword evidence="6 8" id="KW-1133">Transmembrane helix</keyword>
<feature type="transmembrane region" description="Helical" evidence="8">
    <location>
        <begin position="74"/>
        <end position="93"/>
    </location>
</feature>
<feature type="transmembrane region" description="Helical" evidence="8">
    <location>
        <begin position="227"/>
        <end position="243"/>
    </location>
</feature>
<evidence type="ECO:0000256" key="4">
    <source>
        <dbReference type="ARBA" id="ARBA00022475"/>
    </source>
</evidence>
<keyword evidence="3" id="KW-0813">Transport</keyword>